<dbReference type="InterPro" id="IPR036663">
    <property type="entry name" value="Fumarylacetoacetase_C_sf"/>
</dbReference>
<dbReference type="AlphaFoldDB" id="A0A419V8D0"/>
<dbReference type="PANTHER" id="PTHR11820:SF7">
    <property type="entry name" value="ACYLPYRUVASE FAHD1, MITOCHONDRIAL"/>
    <property type="match status" value="1"/>
</dbReference>
<dbReference type="InterPro" id="IPR011234">
    <property type="entry name" value="Fumarylacetoacetase-like_C"/>
</dbReference>
<accession>A0A419V8D0</accession>
<dbReference type="PANTHER" id="PTHR11820">
    <property type="entry name" value="ACYLPYRUVASE"/>
    <property type="match status" value="1"/>
</dbReference>
<evidence type="ECO:0000313" key="5">
    <source>
        <dbReference type="Proteomes" id="UP000285120"/>
    </source>
</evidence>
<dbReference type="SUPFAM" id="SSF56529">
    <property type="entry name" value="FAH"/>
    <property type="match status" value="1"/>
</dbReference>
<proteinExistence type="inferred from homology"/>
<comment type="similarity">
    <text evidence="1">Belongs to the FAH family.</text>
</comment>
<evidence type="ECO:0000256" key="2">
    <source>
        <dbReference type="ARBA" id="ARBA00022723"/>
    </source>
</evidence>
<dbReference type="GO" id="GO:0018773">
    <property type="term" value="F:acetylpyruvate hydrolase activity"/>
    <property type="evidence" value="ECO:0007669"/>
    <property type="project" value="TreeGrafter"/>
</dbReference>
<dbReference type="Proteomes" id="UP000285120">
    <property type="component" value="Unassembled WGS sequence"/>
</dbReference>
<evidence type="ECO:0000256" key="1">
    <source>
        <dbReference type="ARBA" id="ARBA00010211"/>
    </source>
</evidence>
<gene>
    <name evidence="4" type="ORF">ATL39_0505</name>
</gene>
<dbReference type="EMBL" id="RAPK01000006">
    <property type="protein sequence ID" value="RKD76290.1"/>
    <property type="molecule type" value="Genomic_DNA"/>
</dbReference>
<comment type="caution">
    <text evidence="4">The sequence shown here is derived from an EMBL/GenBank/DDBJ whole genome shotgun (WGS) entry which is preliminary data.</text>
</comment>
<dbReference type="RefSeq" id="WP_170146812.1">
    <property type="nucleotide sequence ID" value="NZ_RAPK01000006.1"/>
</dbReference>
<dbReference type="Pfam" id="PF01557">
    <property type="entry name" value="FAA_hydrolase"/>
    <property type="match status" value="1"/>
</dbReference>
<evidence type="ECO:0000313" key="4">
    <source>
        <dbReference type="EMBL" id="RKD76290.1"/>
    </source>
</evidence>
<reference evidence="4 5" key="1">
    <citation type="submission" date="2018-09" db="EMBL/GenBank/DDBJ databases">
        <title>Genomic Encyclopedia of Archaeal and Bacterial Type Strains, Phase II (KMG-II): from individual species to whole genera.</title>
        <authorList>
            <person name="Goeker M."/>
        </authorList>
    </citation>
    <scope>NUCLEOTIDE SEQUENCE [LARGE SCALE GENOMIC DNA]</scope>
    <source>
        <strain evidence="4 5">DSM 17008</strain>
    </source>
</reference>
<evidence type="ECO:0000259" key="3">
    <source>
        <dbReference type="Pfam" id="PF01557"/>
    </source>
</evidence>
<sequence length="209" mass="22788">MMTTIKNIYCVGRNYTEHVSELNNAMPEAPMLFLKPTHAFVEADGREIELPGDKGAVHFEAELVIRIGKPYEKGMSADELIDGLGLGLDFTLRDVQSTLKEKGHPWLRAKGFPASAPVTPFIEFPGVESLKSMDFTLVKNGTEAQRGNIQQMIFDLQHIIDYTAESFGLGEGDLIFTGTPKGVGPVADGDTFSLRLGDNVLGGCRTALK</sequence>
<dbReference type="GO" id="GO:0046872">
    <property type="term" value="F:metal ion binding"/>
    <property type="evidence" value="ECO:0007669"/>
    <property type="project" value="UniProtKB-KW"/>
</dbReference>
<protein>
    <submittedName>
        <fullName evidence="4">2-keto-4-pentenoate hydratase/2-oxohepta-3-ene-1,7-dioic acid hydratase in catechol pathway</fullName>
    </submittedName>
</protein>
<name>A0A419V8D0_9BACL</name>
<keyword evidence="2" id="KW-0479">Metal-binding</keyword>
<feature type="domain" description="Fumarylacetoacetase-like C-terminal" evidence="3">
    <location>
        <begin position="8"/>
        <end position="196"/>
    </location>
</feature>
<dbReference type="Gene3D" id="3.90.850.10">
    <property type="entry name" value="Fumarylacetoacetase-like, C-terminal domain"/>
    <property type="match status" value="1"/>
</dbReference>
<organism evidence="4 5">
    <name type="scientific">Sinobaca qinghaiensis</name>
    <dbReference type="NCBI Taxonomy" id="342944"/>
    <lineage>
        <taxon>Bacteria</taxon>
        <taxon>Bacillati</taxon>
        <taxon>Bacillota</taxon>
        <taxon>Bacilli</taxon>
        <taxon>Bacillales</taxon>
        <taxon>Sporolactobacillaceae</taxon>
        <taxon>Sinobaca</taxon>
    </lineage>
</organism>
<keyword evidence="5" id="KW-1185">Reference proteome</keyword>